<dbReference type="EMBL" id="MUJZ01030123">
    <property type="protein sequence ID" value="OTF77959.1"/>
    <property type="molecule type" value="Genomic_DNA"/>
</dbReference>
<comment type="caution">
    <text evidence="2">The sequence shown here is derived from an EMBL/GenBank/DDBJ whole genome shotgun (WGS) entry which is preliminary data.</text>
</comment>
<protein>
    <recommendedName>
        <fullName evidence="1">Amidase domain-containing protein</fullName>
    </recommendedName>
</protein>
<evidence type="ECO:0000313" key="2">
    <source>
        <dbReference type="EMBL" id="OTF77959.1"/>
    </source>
</evidence>
<evidence type="ECO:0000259" key="1">
    <source>
        <dbReference type="Pfam" id="PF01425"/>
    </source>
</evidence>
<sequence length="162" mass="18427">MFLIIIDFILRQLRYFVNIIAAIIGYCWYPSQQGFLPSIKNDLLLQPAIRLAEKIKSGQLKSEDLIQAYIDRCKEVNDDLNAIVHDNFAGALQEARNVDERVQRELRGEKLPNEPSIHEFPFLGVPYTAKNSISIKGFTFTCGTYNRKGIIADKDCTTVANM</sequence>
<reference evidence="2 3" key="1">
    <citation type="submission" date="2017-03" db="EMBL/GenBank/DDBJ databases">
        <title>Genome Survey of Euroglyphus maynei.</title>
        <authorList>
            <person name="Arlian L.G."/>
            <person name="Morgan M.S."/>
            <person name="Rider S.D."/>
        </authorList>
    </citation>
    <scope>NUCLEOTIDE SEQUENCE [LARGE SCALE GENOMIC DNA]</scope>
    <source>
        <strain evidence="2">Arlian Lab</strain>
        <tissue evidence="2">Whole body</tissue>
    </source>
</reference>
<feature type="non-terminal residue" evidence="2">
    <location>
        <position position="162"/>
    </location>
</feature>
<dbReference type="AlphaFoldDB" id="A0A1Y3BAQ7"/>
<dbReference type="SUPFAM" id="SSF75304">
    <property type="entry name" value="Amidase signature (AS) enzymes"/>
    <property type="match status" value="1"/>
</dbReference>
<organism evidence="2 3">
    <name type="scientific">Euroglyphus maynei</name>
    <name type="common">Mayne's house dust mite</name>
    <dbReference type="NCBI Taxonomy" id="6958"/>
    <lineage>
        <taxon>Eukaryota</taxon>
        <taxon>Metazoa</taxon>
        <taxon>Ecdysozoa</taxon>
        <taxon>Arthropoda</taxon>
        <taxon>Chelicerata</taxon>
        <taxon>Arachnida</taxon>
        <taxon>Acari</taxon>
        <taxon>Acariformes</taxon>
        <taxon>Sarcoptiformes</taxon>
        <taxon>Astigmata</taxon>
        <taxon>Psoroptidia</taxon>
        <taxon>Analgoidea</taxon>
        <taxon>Pyroglyphidae</taxon>
        <taxon>Pyroglyphinae</taxon>
        <taxon>Euroglyphus</taxon>
    </lineage>
</organism>
<dbReference type="PANTHER" id="PTHR43372:SF4">
    <property type="entry name" value="FATTY-ACID AMIDE HYDROLASE 2"/>
    <property type="match status" value="1"/>
</dbReference>
<dbReference type="InterPro" id="IPR052739">
    <property type="entry name" value="FAAH2"/>
</dbReference>
<evidence type="ECO:0000313" key="3">
    <source>
        <dbReference type="Proteomes" id="UP000194236"/>
    </source>
</evidence>
<dbReference type="OrthoDB" id="6428749at2759"/>
<dbReference type="GO" id="GO:0012505">
    <property type="term" value="C:endomembrane system"/>
    <property type="evidence" value="ECO:0007669"/>
    <property type="project" value="TreeGrafter"/>
</dbReference>
<accession>A0A1Y3BAQ7</accession>
<dbReference type="InterPro" id="IPR036928">
    <property type="entry name" value="AS_sf"/>
</dbReference>
<dbReference type="Gene3D" id="3.90.1300.10">
    <property type="entry name" value="Amidase signature (AS) domain"/>
    <property type="match status" value="1"/>
</dbReference>
<gene>
    <name evidence="2" type="ORF">BLA29_010361</name>
</gene>
<name>A0A1Y3BAQ7_EURMA</name>
<dbReference type="PANTHER" id="PTHR43372">
    <property type="entry name" value="FATTY-ACID AMIDE HYDROLASE"/>
    <property type="match status" value="1"/>
</dbReference>
<proteinExistence type="predicted"/>
<dbReference type="Proteomes" id="UP000194236">
    <property type="component" value="Unassembled WGS sequence"/>
</dbReference>
<keyword evidence="3" id="KW-1185">Reference proteome</keyword>
<dbReference type="InterPro" id="IPR023631">
    <property type="entry name" value="Amidase_dom"/>
</dbReference>
<dbReference type="Pfam" id="PF01425">
    <property type="entry name" value="Amidase"/>
    <property type="match status" value="1"/>
</dbReference>
<feature type="domain" description="Amidase" evidence="1">
    <location>
        <begin position="64"/>
        <end position="161"/>
    </location>
</feature>